<dbReference type="EMBL" id="QUMW01000015">
    <property type="protein sequence ID" value="REG22706.1"/>
    <property type="molecule type" value="Genomic_DNA"/>
</dbReference>
<protein>
    <submittedName>
        <fullName evidence="7">Resolvase-like protein</fullName>
    </submittedName>
</protein>
<evidence type="ECO:0000313" key="8">
    <source>
        <dbReference type="Proteomes" id="UP000257076"/>
    </source>
</evidence>
<proteinExistence type="predicted"/>
<dbReference type="Pfam" id="PF00239">
    <property type="entry name" value="Resolvase"/>
    <property type="match status" value="1"/>
</dbReference>
<evidence type="ECO:0000256" key="5">
    <source>
        <dbReference type="PROSITE-ProRule" id="PRU10137"/>
    </source>
</evidence>
<evidence type="ECO:0000259" key="6">
    <source>
        <dbReference type="PROSITE" id="PS51736"/>
    </source>
</evidence>
<evidence type="ECO:0000256" key="1">
    <source>
        <dbReference type="ARBA" id="ARBA00022908"/>
    </source>
</evidence>
<evidence type="ECO:0000256" key="2">
    <source>
        <dbReference type="ARBA" id="ARBA00023125"/>
    </source>
</evidence>
<dbReference type="GO" id="GO:0015074">
    <property type="term" value="P:DNA integration"/>
    <property type="evidence" value="ECO:0007669"/>
    <property type="project" value="UniProtKB-KW"/>
</dbReference>
<keyword evidence="3" id="KW-0233">DNA recombination</keyword>
<dbReference type="GO" id="GO:0000150">
    <property type="term" value="F:DNA strand exchange activity"/>
    <property type="evidence" value="ECO:0007669"/>
    <property type="project" value="InterPro"/>
</dbReference>
<organism evidence="7 8">
    <name type="scientific">Jeotgalicoccus halotolerans</name>
    <dbReference type="NCBI Taxonomy" id="157227"/>
    <lineage>
        <taxon>Bacteria</taxon>
        <taxon>Bacillati</taxon>
        <taxon>Bacillota</taxon>
        <taxon>Bacilli</taxon>
        <taxon>Bacillales</taxon>
        <taxon>Staphylococcaceae</taxon>
        <taxon>Jeotgalicoccus</taxon>
    </lineage>
</organism>
<sequence>MKVSYARVSTLDQNLNRQIEVFKKFCSEKIFTEKLLEKNISERVVFQ</sequence>
<dbReference type="InterPro" id="IPR006119">
    <property type="entry name" value="Resolv_N"/>
</dbReference>
<feature type="domain" description="Resolvase/invertase-type recombinase catalytic" evidence="6">
    <location>
        <begin position="1"/>
        <end position="47"/>
    </location>
</feature>
<evidence type="ECO:0000313" key="7">
    <source>
        <dbReference type="EMBL" id="REG22706.1"/>
    </source>
</evidence>
<keyword evidence="8" id="KW-1185">Reference proteome</keyword>
<dbReference type="AlphaFoldDB" id="A0A3E0ASG8"/>
<keyword evidence="2" id="KW-0238">DNA-binding</keyword>
<dbReference type="PROSITE" id="PS51736">
    <property type="entry name" value="RECOMBINASES_3"/>
    <property type="match status" value="1"/>
</dbReference>
<accession>A0A3E0ASG8</accession>
<dbReference type="InterPro" id="IPR036162">
    <property type="entry name" value="Resolvase-like_N_sf"/>
</dbReference>
<dbReference type="GO" id="GO:0003677">
    <property type="term" value="F:DNA binding"/>
    <property type="evidence" value="ECO:0007669"/>
    <property type="project" value="UniProtKB-KW"/>
</dbReference>
<keyword evidence="1" id="KW-0229">DNA integration</keyword>
<dbReference type="Gene3D" id="3.40.50.1390">
    <property type="entry name" value="Resolvase, N-terminal catalytic domain"/>
    <property type="match status" value="1"/>
</dbReference>
<gene>
    <name evidence="7" type="ORF">DFR63_2077</name>
</gene>
<dbReference type="SUPFAM" id="SSF53041">
    <property type="entry name" value="Resolvase-like"/>
    <property type="match status" value="1"/>
</dbReference>
<dbReference type="InterPro" id="IPR006118">
    <property type="entry name" value="Recombinase_CS"/>
</dbReference>
<evidence type="ECO:0000256" key="4">
    <source>
        <dbReference type="PIRSR" id="PIRSR606118-50"/>
    </source>
</evidence>
<feature type="active site" description="O-(5'-phospho-DNA)-serine intermediate" evidence="4 5">
    <location>
        <position position="9"/>
    </location>
</feature>
<reference evidence="7 8" key="1">
    <citation type="submission" date="2018-08" db="EMBL/GenBank/DDBJ databases">
        <title>Genomic Encyclopedia of Type Strains, Phase IV (KMG-IV): sequencing the most valuable type-strain genomes for metagenomic binning, comparative biology and taxonomic classification.</title>
        <authorList>
            <person name="Goeker M."/>
        </authorList>
    </citation>
    <scope>NUCLEOTIDE SEQUENCE [LARGE SCALE GENOMIC DNA]</scope>
    <source>
        <strain evidence="7 8">DSM 17274</strain>
    </source>
</reference>
<dbReference type="RefSeq" id="WP_415708195.1">
    <property type="nucleotide sequence ID" value="NZ_CBCSHX010000007.1"/>
</dbReference>
<name>A0A3E0ASG8_9STAP</name>
<dbReference type="Proteomes" id="UP000257076">
    <property type="component" value="Unassembled WGS sequence"/>
</dbReference>
<comment type="caution">
    <text evidence="7">The sequence shown here is derived from an EMBL/GenBank/DDBJ whole genome shotgun (WGS) entry which is preliminary data.</text>
</comment>
<dbReference type="PROSITE" id="PS00397">
    <property type="entry name" value="RECOMBINASES_1"/>
    <property type="match status" value="1"/>
</dbReference>
<evidence type="ECO:0000256" key="3">
    <source>
        <dbReference type="ARBA" id="ARBA00023172"/>
    </source>
</evidence>